<dbReference type="Pfam" id="PF12680">
    <property type="entry name" value="SnoaL_2"/>
    <property type="match status" value="1"/>
</dbReference>
<organism evidence="2 3">
    <name type="scientific">Chitinimonas viridis</name>
    <dbReference type="NCBI Taxonomy" id="664880"/>
    <lineage>
        <taxon>Bacteria</taxon>
        <taxon>Pseudomonadati</taxon>
        <taxon>Pseudomonadota</taxon>
        <taxon>Betaproteobacteria</taxon>
        <taxon>Neisseriales</taxon>
        <taxon>Chitinibacteraceae</taxon>
        <taxon>Chitinimonas</taxon>
    </lineage>
</organism>
<evidence type="ECO:0000313" key="3">
    <source>
        <dbReference type="Proteomes" id="UP001180081"/>
    </source>
</evidence>
<evidence type="ECO:0000313" key="2">
    <source>
        <dbReference type="EMBL" id="MDN3577318.1"/>
    </source>
</evidence>
<dbReference type="EMBL" id="JAUFPU010000008">
    <property type="protein sequence ID" value="MDN3577318.1"/>
    <property type="molecule type" value="Genomic_DNA"/>
</dbReference>
<proteinExistence type="predicted"/>
<accession>A0ABT8B6Z4</accession>
<protein>
    <submittedName>
        <fullName evidence="2">Nuclear transport factor 2 family protein</fullName>
    </submittedName>
</protein>
<evidence type="ECO:0000259" key="1">
    <source>
        <dbReference type="Pfam" id="PF12680"/>
    </source>
</evidence>
<reference evidence="2" key="1">
    <citation type="journal article" date="2014" name="Int. J. Syst. Evol. Microbiol.">
        <title>Complete genome of a new Firmicutes species belonging to the dominant human colonic microbiota ('Ruminococcus bicirculans') reveals two chromosomes and a selective capacity to utilize plant glucans.</title>
        <authorList>
            <consortium name="NISC Comparative Sequencing Program"/>
            <person name="Wegmann U."/>
            <person name="Louis P."/>
            <person name="Goesmann A."/>
            <person name="Henrissat B."/>
            <person name="Duncan S.H."/>
            <person name="Flint H.J."/>
        </authorList>
    </citation>
    <scope>NUCLEOTIDE SEQUENCE</scope>
    <source>
        <strain evidence="2">CECT 7703</strain>
    </source>
</reference>
<feature type="domain" description="SnoaL-like" evidence="1">
    <location>
        <begin position="10"/>
        <end position="108"/>
    </location>
</feature>
<keyword evidence="3" id="KW-1185">Reference proteome</keyword>
<gene>
    <name evidence="2" type="ORF">QWZ03_11125</name>
</gene>
<comment type="caution">
    <text evidence="2">The sequence shown here is derived from an EMBL/GenBank/DDBJ whole genome shotgun (WGS) entry which is preliminary data.</text>
</comment>
<dbReference type="InterPro" id="IPR037401">
    <property type="entry name" value="SnoaL-like"/>
</dbReference>
<sequence>MKPRFEEIIRWFESLTPASLTGIAHYYAPLARFKDPFNDVRGLPAIERIYQHMFDTLAQPRFVVESSIVEAERAFVVWRFEFGLRGRAMVIRGGSQLELDSQGLIVLHHDYWDAAEQLYEHVPVLGAVLRMIKRRLAT</sequence>
<name>A0ABT8B6Z4_9NEIS</name>
<dbReference type="RefSeq" id="WP_290332771.1">
    <property type="nucleotide sequence ID" value="NZ_JAUFPU010000008.1"/>
</dbReference>
<dbReference type="Proteomes" id="UP001180081">
    <property type="component" value="Unassembled WGS sequence"/>
</dbReference>
<dbReference type="InterPro" id="IPR032710">
    <property type="entry name" value="NTF2-like_dom_sf"/>
</dbReference>
<reference evidence="2" key="2">
    <citation type="submission" date="2023-06" db="EMBL/GenBank/DDBJ databases">
        <authorList>
            <person name="Lucena T."/>
            <person name="Sun Q."/>
        </authorList>
    </citation>
    <scope>NUCLEOTIDE SEQUENCE</scope>
    <source>
        <strain evidence="2">CECT 7703</strain>
    </source>
</reference>
<dbReference type="Gene3D" id="3.10.450.50">
    <property type="match status" value="1"/>
</dbReference>
<dbReference type="SUPFAM" id="SSF54427">
    <property type="entry name" value="NTF2-like"/>
    <property type="match status" value="1"/>
</dbReference>